<sequence>MAARARSRYGRKEAEKSPSDDTQVAQQGRSGGTLARKIATRDKEKRAHERPAGATRIRKSDKTDSEPKETP</sequence>
<gene>
    <name evidence="2" type="ORF">D9R08_13660</name>
</gene>
<dbReference type="AlphaFoldDB" id="A0A3L9XXN3"/>
<comment type="caution">
    <text evidence="2">The sequence shown here is derived from an EMBL/GenBank/DDBJ whole genome shotgun (WGS) entry which is preliminary data.</text>
</comment>
<proteinExistence type="predicted"/>
<name>A0A3L9XXN3_9RHOB</name>
<feature type="region of interest" description="Disordered" evidence="1">
    <location>
        <begin position="1"/>
        <end position="71"/>
    </location>
</feature>
<accession>A0A3L9XXN3</accession>
<evidence type="ECO:0000313" key="2">
    <source>
        <dbReference type="EMBL" id="RMA41371.1"/>
    </source>
</evidence>
<feature type="compositionally biased region" description="Basic and acidic residues" evidence="1">
    <location>
        <begin position="58"/>
        <end position="71"/>
    </location>
</feature>
<dbReference type="Proteomes" id="UP000281343">
    <property type="component" value="Unassembled WGS sequence"/>
</dbReference>
<evidence type="ECO:0000256" key="1">
    <source>
        <dbReference type="SAM" id="MobiDB-lite"/>
    </source>
</evidence>
<reference evidence="2 3" key="1">
    <citation type="submission" date="2018-10" db="EMBL/GenBank/DDBJ databases">
        <authorList>
            <person name="Jung H.S."/>
            <person name="Jeon C.O."/>
        </authorList>
    </citation>
    <scope>NUCLEOTIDE SEQUENCE [LARGE SCALE GENOMIC DNA]</scope>
    <source>
        <strain evidence="2 3">MA-7-27</strain>
    </source>
</reference>
<dbReference type="RefSeq" id="WP_121898631.1">
    <property type="nucleotide sequence ID" value="NZ_RCNT01000007.1"/>
</dbReference>
<dbReference type="EMBL" id="RCNT01000007">
    <property type="protein sequence ID" value="RMA41371.1"/>
    <property type="molecule type" value="Genomic_DNA"/>
</dbReference>
<evidence type="ECO:0000313" key="3">
    <source>
        <dbReference type="Proteomes" id="UP000281343"/>
    </source>
</evidence>
<organism evidence="2 3">
    <name type="scientific">Rhodophyticola porphyridii</name>
    <dbReference type="NCBI Taxonomy" id="1852017"/>
    <lineage>
        <taxon>Bacteria</taxon>
        <taxon>Pseudomonadati</taxon>
        <taxon>Pseudomonadota</taxon>
        <taxon>Alphaproteobacteria</taxon>
        <taxon>Rhodobacterales</taxon>
        <taxon>Roseobacteraceae</taxon>
        <taxon>Rhodophyticola</taxon>
    </lineage>
</organism>
<protein>
    <submittedName>
        <fullName evidence="2">Uncharacterized protein</fullName>
    </submittedName>
</protein>
<feature type="compositionally biased region" description="Basic and acidic residues" evidence="1">
    <location>
        <begin position="10"/>
        <end position="19"/>
    </location>
</feature>
<dbReference type="OrthoDB" id="7868955at2"/>
<keyword evidence="3" id="KW-1185">Reference proteome</keyword>
<feature type="compositionally biased region" description="Basic and acidic residues" evidence="1">
    <location>
        <begin position="39"/>
        <end position="51"/>
    </location>
</feature>